<proteinExistence type="predicted"/>
<gene>
    <name evidence="2" type="ORF">DTER00134_LOCUS34</name>
</gene>
<dbReference type="PANTHER" id="PTHR13528:SF2">
    <property type="entry name" value="LARGE RIBOSOMAL SUBUNIT PROTEIN BL28M"/>
    <property type="match status" value="1"/>
</dbReference>
<dbReference type="InterPro" id="IPR026569">
    <property type="entry name" value="Ribosomal_bL28"/>
</dbReference>
<evidence type="ECO:0008006" key="3">
    <source>
        <dbReference type="Google" id="ProtNLM"/>
    </source>
</evidence>
<evidence type="ECO:0000256" key="1">
    <source>
        <dbReference type="SAM" id="MobiDB-lite"/>
    </source>
</evidence>
<reference evidence="2" key="1">
    <citation type="submission" date="2021-01" db="EMBL/GenBank/DDBJ databases">
        <authorList>
            <person name="Corre E."/>
            <person name="Pelletier E."/>
            <person name="Niang G."/>
            <person name="Scheremetjew M."/>
            <person name="Finn R."/>
            <person name="Kale V."/>
            <person name="Holt S."/>
            <person name="Cochrane G."/>
            <person name="Meng A."/>
            <person name="Brown T."/>
            <person name="Cohen L."/>
        </authorList>
    </citation>
    <scope>NUCLEOTIDE SEQUENCE</scope>
    <source>
        <strain evidence="2">CCMP1320</strain>
    </source>
</reference>
<name>A0A7S3QJM9_DUNTE</name>
<feature type="region of interest" description="Disordered" evidence="1">
    <location>
        <begin position="160"/>
        <end position="189"/>
    </location>
</feature>
<protein>
    <recommendedName>
        <fullName evidence="3">Ribosomal protein L28</fullName>
    </recommendedName>
</protein>
<organism evidence="2">
    <name type="scientific">Dunaliella tertiolecta</name>
    <name type="common">Green alga</name>
    <dbReference type="NCBI Taxonomy" id="3047"/>
    <lineage>
        <taxon>Eukaryota</taxon>
        <taxon>Viridiplantae</taxon>
        <taxon>Chlorophyta</taxon>
        <taxon>core chlorophytes</taxon>
        <taxon>Chlorophyceae</taxon>
        <taxon>CS clade</taxon>
        <taxon>Chlamydomonadales</taxon>
        <taxon>Dunaliellaceae</taxon>
        <taxon>Dunaliella</taxon>
    </lineage>
</organism>
<evidence type="ECO:0000313" key="2">
    <source>
        <dbReference type="EMBL" id="CAE0484995.1"/>
    </source>
</evidence>
<sequence>MAFREKLFVAASRAAKEGQQHGLPPNLHADAKLNLSKILEKRRNTFWGETPILFRSRKYKFGGEVRDERVAVIKPHLHTVKLHSLILNKKVEIQTTPQMLRYIEALGGLDDYLLQTPDPKLNSDVASTMKWRITQLYQAKGLSSGAQLIMERKKELDAARAAESKKMLQGQPKVQEGAAGQAKVQQKSS</sequence>
<dbReference type="EMBL" id="HBIP01000084">
    <property type="protein sequence ID" value="CAE0484995.1"/>
    <property type="molecule type" value="Transcribed_RNA"/>
</dbReference>
<dbReference type="AlphaFoldDB" id="A0A7S3QJM9"/>
<dbReference type="PANTHER" id="PTHR13528">
    <property type="entry name" value="39S RIBOSOMAL PROTEIN L28, MITOCHONDRIAL"/>
    <property type="match status" value="1"/>
</dbReference>
<accession>A0A7S3QJM9</accession>
<dbReference type="GO" id="GO:0003735">
    <property type="term" value="F:structural constituent of ribosome"/>
    <property type="evidence" value="ECO:0007669"/>
    <property type="project" value="InterPro"/>
</dbReference>